<accession>F6FIK3</accession>
<dbReference type="HOGENOM" id="CLU_197506_0_0_14"/>
<dbReference type="EMBL" id="CP002808">
    <property type="protein sequence ID" value="AEG73051.1"/>
    <property type="molecule type" value="Genomic_DNA"/>
</dbReference>
<dbReference type="Proteomes" id="UP000007952">
    <property type="component" value="Chromosome"/>
</dbReference>
<reference evidence="1 2" key="1">
    <citation type="journal article" date="2011" name="J. Bacteriol.">
        <title>Complete genome sequences of two hemotropic Mycoplasmas, Mycoplasma haemofelis strain Ohio2 and Mycoplasma suis strain Illinois.</title>
        <authorList>
            <person name="Messick J.B."/>
            <person name="Santos A.P."/>
            <person name="Guimaraes A.M."/>
        </authorList>
    </citation>
    <scope>NUCLEOTIDE SEQUENCE [LARGE SCALE GENOMIC DNA]</scope>
    <source>
        <strain evidence="1 2">Ohio2</strain>
    </source>
</reference>
<reference key="2">
    <citation type="submission" date="2011-05" db="EMBL/GenBank/DDBJ databases">
        <title>The Genome of Mycoplasma haemofelis Strain Ohio2, a pathogenic hemoplasma of the cat.</title>
        <authorList>
            <person name="Santos A.P."/>
            <person name="Guimaraes A.M.S."/>
            <person name="SanMiguel P.J."/>
            <person name="Martin S.W."/>
            <person name="Messick J.B."/>
        </authorList>
    </citation>
    <scope>NUCLEOTIDE SEQUENCE</scope>
    <source>
        <strain>Ohio2</strain>
    </source>
</reference>
<proteinExistence type="predicted"/>
<keyword evidence="1" id="KW-0378">Hydrolase</keyword>
<dbReference type="REBASE" id="36456">
    <property type="entry name" value="S12.MhaO2ORF784P"/>
</dbReference>
<sequence>MSIQADIASKLGKFQELKEELKEELLLRKKKHNYYRRQIWKTHLNGVQGLKL</sequence>
<protein>
    <submittedName>
        <fullName evidence="1">Putative type I restriction-modification system, S subunit</fullName>
        <ecNumber evidence="1">3.1.21.3</ecNumber>
    </submittedName>
</protein>
<evidence type="ECO:0000313" key="2">
    <source>
        <dbReference type="Proteomes" id="UP000007952"/>
    </source>
</evidence>
<dbReference type="STRING" id="859194.MHF_0782"/>
<dbReference type="EC" id="3.1.21.3" evidence="1"/>
<evidence type="ECO:0000313" key="1">
    <source>
        <dbReference type="EMBL" id="AEG73051.1"/>
    </source>
</evidence>
<name>F6FIK3_MYCHI</name>
<organism evidence="1 2">
    <name type="scientific">Mycoplasma haemofelis (strain Ohio2)</name>
    <dbReference type="NCBI Taxonomy" id="859194"/>
    <lineage>
        <taxon>Bacteria</taxon>
        <taxon>Bacillati</taxon>
        <taxon>Mycoplasmatota</taxon>
        <taxon>Mollicutes</taxon>
        <taxon>Mycoplasmataceae</taxon>
        <taxon>Mycoplasma</taxon>
    </lineage>
</organism>
<gene>
    <name evidence="1" type="ordered locus">MHF_0782</name>
</gene>
<dbReference type="GO" id="GO:0009035">
    <property type="term" value="F:type I site-specific deoxyribonuclease activity"/>
    <property type="evidence" value="ECO:0007669"/>
    <property type="project" value="UniProtKB-EC"/>
</dbReference>
<dbReference type="AlphaFoldDB" id="F6FIK3"/>
<dbReference type="KEGG" id="mhf:MHF_0782"/>